<comment type="caution">
    <text evidence="3">The sequence shown here is derived from an EMBL/GenBank/DDBJ whole genome shotgun (WGS) entry which is preliminary data.</text>
</comment>
<organism evidence="3 4">
    <name type="scientific">Handroanthus impetiginosus</name>
    <dbReference type="NCBI Taxonomy" id="429701"/>
    <lineage>
        <taxon>Eukaryota</taxon>
        <taxon>Viridiplantae</taxon>
        <taxon>Streptophyta</taxon>
        <taxon>Embryophyta</taxon>
        <taxon>Tracheophyta</taxon>
        <taxon>Spermatophyta</taxon>
        <taxon>Magnoliopsida</taxon>
        <taxon>eudicotyledons</taxon>
        <taxon>Gunneridae</taxon>
        <taxon>Pentapetalae</taxon>
        <taxon>asterids</taxon>
        <taxon>lamiids</taxon>
        <taxon>Lamiales</taxon>
        <taxon>Bignoniaceae</taxon>
        <taxon>Crescentiina</taxon>
        <taxon>Tabebuia alliance</taxon>
        <taxon>Handroanthus</taxon>
    </lineage>
</organism>
<evidence type="ECO:0000256" key="1">
    <source>
        <dbReference type="SAM" id="MobiDB-lite"/>
    </source>
</evidence>
<keyword evidence="4" id="KW-1185">Reference proteome</keyword>
<dbReference type="EMBL" id="NKXS01002981">
    <property type="protein sequence ID" value="PIN11276.1"/>
    <property type="molecule type" value="Genomic_DNA"/>
</dbReference>
<feature type="chain" id="PRO_5013856474" evidence="2">
    <location>
        <begin position="27"/>
        <end position="95"/>
    </location>
</feature>
<accession>A0A2G9H191</accession>
<proteinExistence type="predicted"/>
<evidence type="ECO:0000313" key="4">
    <source>
        <dbReference type="Proteomes" id="UP000231279"/>
    </source>
</evidence>
<sequence>MTKVAIIYKLFFIVFLLMDDLNLSTQDPLPRYDRRLRAVLTSPPTPHTSKSKRPTVPPTPLSSTRLTYEDLPFSFLPHHRQTISTLFPLPPPPSY</sequence>
<dbReference type="Proteomes" id="UP000231279">
    <property type="component" value="Unassembled WGS sequence"/>
</dbReference>
<feature type="signal peptide" evidence="2">
    <location>
        <begin position="1"/>
        <end position="26"/>
    </location>
</feature>
<feature type="region of interest" description="Disordered" evidence="1">
    <location>
        <begin position="40"/>
        <end position="65"/>
    </location>
</feature>
<keyword evidence="2" id="KW-0732">Signal</keyword>
<gene>
    <name evidence="3" type="ORF">CDL12_16128</name>
</gene>
<dbReference type="AlphaFoldDB" id="A0A2G9H191"/>
<protein>
    <submittedName>
        <fullName evidence="3">Uncharacterized protein</fullName>
    </submittedName>
</protein>
<name>A0A2G9H191_9LAMI</name>
<reference evidence="4" key="1">
    <citation type="journal article" date="2018" name="Gigascience">
        <title>Genome assembly of the Pink Ipe (Handroanthus impetiginosus, Bignoniaceae), a highly valued, ecologically keystone Neotropical timber forest tree.</title>
        <authorList>
            <person name="Silva-Junior O.B."/>
            <person name="Grattapaglia D."/>
            <person name="Novaes E."/>
            <person name="Collevatti R.G."/>
        </authorList>
    </citation>
    <scope>NUCLEOTIDE SEQUENCE [LARGE SCALE GENOMIC DNA]</scope>
    <source>
        <strain evidence="4">cv. UFG-1</strain>
    </source>
</reference>
<evidence type="ECO:0000256" key="2">
    <source>
        <dbReference type="SAM" id="SignalP"/>
    </source>
</evidence>
<evidence type="ECO:0000313" key="3">
    <source>
        <dbReference type="EMBL" id="PIN11276.1"/>
    </source>
</evidence>